<evidence type="ECO:0000313" key="1">
    <source>
        <dbReference type="EMBL" id="PWY99527.1"/>
    </source>
</evidence>
<reference evidence="1 2" key="1">
    <citation type="journal article" date="2018" name="Mol. Biol. Evol.">
        <title>Broad Genomic Sampling Reveals a Smut Pathogenic Ancestry of the Fungal Clade Ustilaginomycotina.</title>
        <authorList>
            <person name="Kijpornyongpan T."/>
            <person name="Mondo S.J."/>
            <person name="Barry K."/>
            <person name="Sandor L."/>
            <person name="Lee J."/>
            <person name="Lipzen A."/>
            <person name="Pangilinan J."/>
            <person name="LaButti K."/>
            <person name="Hainaut M."/>
            <person name="Henrissat B."/>
            <person name="Grigoriev I.V."/>
            <person name="Spatafora J.W."/>
            <person name="Aime M.C."/>
        </authorList>
    </citation>
    <scope>NUCLEOTIDE SEQUENCE [LARGE SCALE GENOMIC DNA]</scope>
    <source>
        <strain evidence="1 2">MCA 3645</strain>
    </source>
</reference>
<dbReference type="InParanoid" id="A0A317XNR8"/>
<evidence type="ECO:0000313" key="2">
    <source>
        <dbReference type="Proteomes" id="UP000246740"/>
    </source>
</evidence>
<organism evidence="1 2">
    <name type="scientific">Testicularia cyperi</name>
    <dbReference type="NCBI Taxonomy" id="1882483"/>
    <lineage>
        <taxon>Eukaryota</taxon>
        <taxon>Fungi</taxon>
        <taxon>Dikarya</taxon>
        <taxon>Basidiomycota</taxon>
        <taxon>Ustilaginomycotina</taxon>
        <taxon>Ustilaginomycetes</taxon>
        <taxon>Ustilaginales</taxon>
        <taxon>Anthracoideaceae</taxon>
        <taxon>Testicularia</taxon>
    </lineage>
</organism>
<accession>A0A317XNR8</accession>
<dbReference type="AlphaFoldDB" id="A0A317XNR8"/>
<name>A0A317XNR8_9BASI</name>
<sequence>MHRQEYRLRTDLTDPILENTGKATFDVMKIKYKDLFLATVCYSPLWCSASIIAPEFQDEQLAVFVKEASKRFEAVRDKINSLLPVKKGIVYAEDWNRFYYKRARVQNPEHVPENWLRWYNQHEKKVRDALLRERLAILTPADNAAVRADASS</sequence>
<keyword evidence="2" id="KW-1185">Reference proteome</keyword>
<proteinExistence type="predicted"/>
<gene>
    <name evidence="1" type="ORF">BCV70DRAFT_223939</name>
</gene>
<dbReference type="EMBL" id="KZ819195">
    <property type="protein sequence ID" value="PWY99527.1"/>
    <property type="molecule type" value="Genomic_DNA"/>
</dbReference>
<dbReference type="Proteomes" id="UP000246740">
    <property type="component" value="Unassembled WGS sequence"/>
</dbReference>
<protein>
    <submittedName>
        <fullName evidence="1">Uncharacterized protein</fullName>
    </submittedName>
</protein>